<dbReference type="PRINTS" id="PR00625">
    <property type="entry name" value="JDOMAIN"/>
</dbReference>
<dbReference type="PROSITE" id="PS50076">
    <property type="entry name" value="DNAJ_2"/>
    <property type="match status" value="1"/>
</dbReference>
<feature type="region of interest" description="Disordered" evidence="1">
    <location>
        <begin position="92"/>
        <end position="198"/>
    </location>
</feature>
<sequence length="348" mass="38382">MLPGVGGAPDREVRSADFAELEGNDAYDLLGVDPDATQEEIRQAFRALAKKYHPDLYPDARAKVMAEEVIRLLNAARDVLRHHRAEYDAYRSGAVEPEEFDEYEEYEEYDEPEDAEVVDDPWARAAPGAAPPRDPWAEAETGPAAPPDPWDAADLGRRPPQYRPPPQYENPQYENPPPGGYEYEPPPPPGSPPQERSLTESIKRALKMTWWTVVVTAVSVWLLGHLFSGKDEHGPKTAVPSSFAGTWSGTVRDATERNGKPVRWEAEVTLRAGKHDGKVRYLDGKCVGTAVPTSVTRDRLTVNTVFGSGKHGCDVGDMHLVPRKGGKLALTYYDANGKVTASGVLTRR</sequence>
<dbReference type="InterPro" id="IPR001623">
    <property type="entry name" value="DnaJ_domain"/>
</dbReference>
<evidence type="ECO:0000256" key="1">
    <source>
        <dbReference type="SAM" id="MobiDB-lite"/>
    </source>
</evidence>
<dbReference type="SMART" id="SM00271">
    <property type="entry name" value="DnaJ"/>
    <property type="match status" value="1"/>
</dbReference>
<name>A0ABP8U007_9ACTN</name>
<dbReference type="Gene3D" id="1.10.287.110">
    <property type="entry name" value="DnaJ domain"/>
    <property type="match status" value="1"/>
</dbReference>
<feature type="compositionally biased region" description="Pro residues" evidence="1">
    <location>
        <begin position="161"/>
        <end position="192"/>
    </location>
</feature>
<evidence type="ECO:0000259" key="2">
    <source>
        <dbReference type="PROSITE" id="PS50076"/>
    </source>
</evidence>
<dbReference type="SUPFAM" id="SSF46565">
    <property type="entry name" value="Chaperone J-domain"/>
    <property type="match status" value="1"/>
</dbReference>
<gene>
    <name evidence="3" type="ORF">GCM10023195_87370</name>
</gene>
<accession>A0ABP8U007</accession>
<dbReference type="PANTHER" id="PTHR24074">
    <property type="entry name" value="CO-CHAPERONE PROTEIN DJLA"/>
    <property type="match status" value="1"/>
</dbReference>
<feature type="domain" description="J" evidence="2">
    <location>
        <begin position="25"/>
        <end position="91"/>
    </location>
</feature>
<dbReference type="InterPro" id="IPR036869">
    <property type="entry name" value="J_dom_sf"/>
</dbReference>
<organism evidence="3 4">
    <name type="scientific">Actinoallomurus liliacearum</name>
    <dbReference type="NCBI Taxonomy" id="1080073"/>
    <lineage>
        <taxon>Bacteria</taxon>
        <taxon>Bacillati</taxon>
        <taxon>Actinomycetota</taxon>
        <taxon>Actinomycetes</taxon>
        <taxon>Streptosporangiales</taxon>
        <taxon>Thermomonosporaceae</taxon>
        <taxon>Actinoallomurus</taxon>
    </lineage>
</organism>
<evidence type="ECO:0000313" key="3">
    <source>
        <dbReference type="EMBL" id="GAA4619342.1"/>
    </source>
</evidence>
<reference evidence="4" key="1">
    <citation type="journal article" date="2019" name="Int. J. Syst. Evol. Microbiol.">
        <title>The Global Catalogue of Microorganisms (GCM) 10K type strain sequencing project: providing services to taxonomists for standard genome sequencing and annotation.</title>
        <authorList>
            <consortium name="The Broad Institute Genomics Platform"/>
            <consortium name="The Broad Institute Genome Sequencing Center for Infectious Disease"/>
            <person name="Wu L."/>
            <person name="Ma J."/>
        </authorList>
    </citation>
    <scope>NUCLEOTIDE SEQUENCE [LARGE SCALE GENOMIC DNA]</scope>
    <source>
        <strain evidence="4">JCM 17938</strain>
    </source>
</reference>
<dbReference type="EMBL" id="BAABHJ010000041">
    <property type="protein sequence ID" value="GAA4619342.1"/>
    <property type="molecule type" value="Genomic_DNA"/>
</dbReference>
<evidence type="ECO:0000313" key="4">
    <source>
        <dbReference type="Proteomes" id="UP001500212"/>
    </source>
</evidence>
<dbReference type="Pfam" id="PF00226">
    <property type="entry name" value="DnaJ"/>
    <property type="match status" value="1"/>
</dbReference>
<dbReference type="CDD" id="cd06257">
    <property type="entry name" value="DnaJ"/>
    <property type="match status" value="1"/>
</dbReference>
<feature type="compositionally biased region" description="Acidic residues" evidence="1">
    <location>
        <begin position="96"/>
        <end position="119"/>
    </location>
</feature>
<dbReference type="InterPro" id="IPR050817">
    <property type="entry name" value="DjlA_DnaK_co-chaperone"/>
</dbReference>
<keyword evidence="4" id="KW-1185">Reference proteome</keyword>
<comment type="caution">
    <text evidence="3">The sequence shown here is derived from an EMBL/GenBank/DDBJ whole genome shotgun (WGS) entry which is preliminary data.</text>
</comment>
<proteinExistence type="predicted"/>
<dbReference type="Proteomes" id="UP001500212">
    <property type="component" value="Unassembled WGS sequence"/>
</dbReference>
<protein>
    <recommendedName>
        <fullName evidence="2">J domain-containing protein</fullName>
    </recommendedName>
</protein>